<sequence length="88" mass="10189">MTAVFYTHWLMLRWLLYDTLHSILFLQFTYISLSVFDSDKLAFVDIDFNVSMFVLIRFLPTGRQGGRGENAQLLLLSITASSQPKCHQ</sequence>
<dbReference type="AlphaFoldDB" id="A0A0C9XRS1"/>
<proteinExistence type="predicted"/>
<name>A0A0C9XRS1_9AGAR</name>
<accession>A0A0C9XRS1</accession>
<keyword evidence="1" id="KW-1133">Transmembrane helix</keyword>
<keyword evidence="3" id="KW-1185">Reference proteome</keyword>
<feature type="transmembrane region" description="Helical" evidence="1">
    <location>
        <begin position="41"/>
        <end position="59"/>
    </location>
</feature>
<dbReference type="EMBL" id="KN838664">
    <property type="protein sequence ID" value="KIJ98642.1"/>
    <property type="molecule type" value="Genomic_DNA"/>
</dbReference>
<keyword evidence="1" id="KW-0472">Membrane</keyword>
<evidence type="ECO:0000313" key="3">
    <source>
        <dbReference type="Proteomes" id="UP000054477"/>
    </source>
</evidence>
<dbReference type="Proteomes" id="UP000054477">
    <property type="component" value="Unassembled WGS sequence"/>
</dbReference>
<feature type="transmembrane region" description="Helical" evidence="1">
    <location>
        <begin position="12"/>
        <end position="35"/>
    </location>
</feature>
<dbReference type="HOGENOM" id="CLU_2469435_0_0_1"/>
<evidence type="ECO:0000313" key="2">
    <source>
        <dbReference type="EMBL" id="KIJ98642.1"/>
    </source>
</evidence>
<protein>
    <submittedName>
        <fullName evidence="2">Uncharacterized protein</fullName>
    </submittedName>
</protein>
<organism evidence="2 3">
    <name type="scientific">Laccaria amethystina LaAM-08-1</name>
    <dbReference type="NCBI Taxonomy" id="1095629"/>
    <lineage>
        <taxon>Eukaryota</taxon>
        <taxon>Fungi</taxon>
        <taxon>Dikarya</taxon>
        <taxon>Basidiomycota</taxon>
        <taxon>Agaricomycotina</taxon>
        <taxon>Agaricomycetes</taxon>
        <taxon>Agaricomycetidae</taxon>
        <taxon>Agaricales</taxon>
        <taxon>Agaricineae</taxon>
        <taxon>Hydnangiaceae</taxon>
        <taxon>Laccaria</taxon>
    </lineage>
</organism>
<evidence type="ECO:0000256" key="1">
    <source>
        <dbReference type="SAM" id="Phobius"/>
    </source>
</evidence>
<reference evidence="2 3" key="1">
    <citation type="submission" date="2014-04" db="EMBL/GenBank/DDBJ databases">
        <authorList>
            <consortium name="DOE Joint Genome Institute"/>
            <person name="Kuo A."/>
            <person name="Kohler A."/>
            <person name="Nagy L.G."/>
            <person name="Floudas D."/>
            <person name="Copeland A."/>
            <person name="Barry K.W."/>
            <person name="Cichocki N."/>
            <person name="Veneault-Fourrey C."/>
            <person name="LaButti K."/>
            <person name="Lindquist E.A."/>
            <person name="Lipzen A."/>
            <person name="Lundell T."/>
            <person name="Morin E."/>
            <person name="Murat C."/>
            <person name="Sun H."/>
            <person name="Tunlid A."/>
            <person name="Henrissat B."/>
            <person name="Grigoriev I.V."/>
            <person name="Hibbett D.S."/>
            <person name="Martin F."/>
            <person name="Nordberg H.P."/>
            <person name="Cantor M.N."/>
            <person name="Hua S.X."/>
        </authorList>
    </citation>
    <scope>NUCLEOTIDE SEQUENCE [LARGE SCALE GENOMIC DNA]</scope>
    <source>
        <strain evidence="2 3">LaAM-08-1</strain>
    </source>
</reference>
<keyword evidence="1" id="KW-0812">Transmembrane</keyword>
<gene>
    <name evidence="2" type="ORF">K443DRAFT_198119</name>
</gene>
<reference evidence="3" key="2">
    <citation type="submission" date="2015-01" db="EMBL/GenBank/DDBJ databases">
        <title>Evolutionary Origins and Diversification of the Mycorrhizal Mutualists.</title>
        <authorList>
            <consortium name="DOE Joint Genome Institute"/>
            <consortium name="Mycorrhizal Genomics Consortium"/>
            <person name="Kohler A."/>
            <person name="Kuo A."/>
            <person name="Nagy L.G."/>
            <person name="Floudas D."/>
            <person name="Copeland A."/>
            <person name="Barry K.W."/>
            <person name="Cichocki N."/>
            <person name="Veneault-Fourrey C."/>
            <person name="LaButti K."/>
            <person name="Lindquist E.A."/>
            <person name="Lipzen A."/>
            <person name="Lundell T."/>
            <person name="Morin E."/>
            <person name="Murat C."/>
            <person name="Riley R."/>
            <person name="Ohm R."/>
            <person name="Sun H."/>
            <person name="Tunlid A."/>
            <person name="Henrissat B."/>
            <person name="Grigoriev I.V."/>
            <person name="Hibbett D.S."/>
            <person name="Martin F."/>
        </authorList>
    </citation>
    <scope>NUCLEOTIDE SEQUENCE [LARGE SCALE GENOMIC DNA]</scope>
    <source>
        <strain evidence="3">LaAM-08-1</strain>
    </source>
</reference>